<reference evidence="2 3" key="1">
    <citation type="submission" date="2023-07" db="EMBL/GenBank/DDBJ databases">
        <title>Genomic Encyclopedia of Type Strains, Phase IV (KMG-IV): sequencing the most valuable type-strain genomes for metagenomic binning, comparative biology and taxonomic classification.</title>
        <authorList>
            <person name="Goeker M."/>
        </authorList>
    </citation>
    <scope>NUCLEOTIDE SEQUENCE [LARGE SCALE GENOMIC DNA]</scope>
    <source>
        <strain evidence="2 3">DSM 23837</strain>
    </source>
</reference>
<name>A0ABT9WY87_9BACI</name>
<keyword evidence="1" id="KW-1133">Transmembrane helix</keyword>
<keyword evidence="1" id="KW-0472">Membrane</keyword>
<evidence type="ECO:0000313" key="2">
    <source>
        <dbReference type="EMBL" id="MDQ0178141.1"/>
    </source>
</evidence>
<dbReference type="EMBL" id="JAUSTT010000034">
    <property type="protein sequence ID" value="MDQ0178141.1"/>
    <property type="molecule type" value="Genomic_DNA"/>
</dbReference>
<keyword evidence="1" id="KW-0812">Transmembrane</keyword>
<evidence type="ECO:0000313" key="3">
    <source>
        <dbReference type="Proteomes" id="UP001223586"/>
    </source>
</evidence>
<sequence>MNYFISLVTAIFLTSLAYYLGDLFLTNGLLAWHPLVIGASVVILGAIIEKLHSPMWLIILTPFPVGMVLLFLFLNVNLSHWFFTYALTLVVYVILHVAASSLFRFHSLIPAWKLSTKAS</sequence>
<dbReference type="RefSeq" id="WP_307232715.1">
    <property type="nucleotide sequence ID" value="NZ_JAUSTT010000034.1"/>
</dbReference>
<dbReference type="Proteomes" id="UP001223586">
    <property type="component" value="Unassembled WGS sequence"/>
</dbReference>
<proteinExistence type="predicted"/>
<feature type="transmembrane region" description="Helical" evidence="1">
    <location>
        <begin position="82"/>
        <end position="103"/>
    </location>
</feature>
<feature type="transmembrane region" description="Helical" evidence="1">
    <location>
        <begin position="27"/>
        <end position="48"/>
    </location>
</feature>
<evidence type="ECO:0000256" key="1">
    <source>
        <dbReference type="SAM" id="Phobius"/>
    </source>
</evidence>
<protein>
    <submittedName>
        <fullName evidence="2">Uncharacterized protein</fullName>
    </submittedName>
</protein>
<accession>A0ABT9WY87</accession>
<keyword evidence="3" id="KW-1185">Reference proteome</keyword>
<gene>
    <name evidence="2" type="ORF">J2S08_004044</name>
</gene>
<organism evidence="2 3">
    <name type="scientific">Bacillus chungangensis</name>
    <dbReference type="NCBI Taxonomy" id="587633"/>
    <lineage>
        <taxon>Bacteria</taxon>
        <taxon>Bacillati</taxon>
        <taxon>Bacillota</taxon>
        <taxon>Bacilli</taxon>
        <taxon>Bacillales</taxon>
        <taxon>Bacillaceae</taxon>
        <taxon>Bacillus</taxon>
    </lineage>
</organism>
<comment type="caution">
    <text evidence="2">The sequence shown here is derived from an EMBL/GenBank/DDBJ whole genome shotgun (WGS) entry which is preliminary data.</text>
</comment>
<feature type="transmembrane region" description="Helical" evidence="1">
    <location>
        <begin position="55"/>
        <end position="76"/>
    </location>
</feature>